<dbReference type="SMART" id="SM00220">
    <property type="entry name" value="S_TKc"/>
    <property type="match status" value="1"/>
</dbReference>
<dbReference type="InterPro" id="IPR011009">
    <property type="entry name" value="Kinase-like_dom_sf"/>
</dbReference>
<dbReference type="Proteomes" id="UP001140206">
    <property type="component" value="Chromosome 4"/>
</dbReference>
<dbReference type="GO" id="GO:0005886">
    <property type="term" value="C:plasma membrane"/>
    <property type="evidence" value="ECO:0007669"/>
    <property type="project" value="UniProtKB-SubCell"/>
</dbReference>
<dbReference type="PROSITE" id="PS00107">
    <property type="entry name" value="PROTEIN_KINASE_ATP"/>
    <property type="match status" value="1"/>
</dbReference>
<evidence type="ECO:0000256" key="12">
    <source>
        <dbReference type="ARBA" id="ARBA00022989"/>
    </source>
</evidence>
<dbReference type="PANTHER" id="PTHR32444">
    <property type="entry name" value="BULB-TYPE LECTIN DOMAIN-CONTAINING PROTEIN"/>
    <property type="match status" value="1"/>
</dbReference>
<dbReference type="PROSITE" id="PS50026">
    <property type="entry name" value="EGF_3"/>
    <property type="match status" value="1"/>
</dbReference>
<evidence type="ECO:0000256" key="8">
    <source>
        <dbReference type="ARBA" id="ARBA00022729"/>
    </source>
</evidence>
<keyword evidence="6" id="KW-0808">Transferase</keyword>
<keyword evidence="14" id="KW-1015">Disulfide bond</keyword>
<sequence>MLSFSSSSSSFSLPLFLSLISSLCFLSHGATNDTLNPGQSISTIDGSTLVSEQGVFELGFFSPENSSNRYVAIWYHGISPIATIWIGNRENPIPPSSPAYFTHSISGNLELVAGSANGNVTIWSWSSNMTSQNSTTLKLSDDGNLVLSVANSDASGGTKVLWKSFDYMSDTFIQGMRMGINTKTGERQVVTSWRSPNDPAPGNFTMGLDPDGSTQVFIWKNGTIPYWRSGEWNGASNFIGIPWRPLYSKGFDLHTEGNERYYTYTAANNSLQRFVLQWKGVETIYLYEQQQNVWEDFWDQPVKQCELYGACGPNGLCKNNGDLASCSCLDGFEPKSDKETKAGNWSGGCVRQVALDCQQNISGDGYKRIPGMKLPDHAIRFQNIGDSDSCMSYCSNNCSCIAYAFVQTVGCMLWNGDLIDLYRFDVDGYDLFVKEPRSLLDSNHHVAIIAGTVSAALVFLLVAFSFLWWKFIHRSKTKGSLNISRRSQQSSLGFLRSREDFSGPSQFADESEEGKKFELPLFTFDCLAIATNKFGSSNKLGEGGFGLVYKGMLPGGEEIAVKRLSATSGQGVEEFKNEVILIAKLQHRNLVRLLGCCIHGEERLLVYEYLPNKSLDAFLFDPSKRGLLDWKTRFNIIEGIARGLLYLHRDSRLRVVHRDLKASNILLDRDMEPKISDFGMARIFGGDQNQENTTRVVGTLGYMSPEYAMEGIFSVKSDVYSFGILLLEIITGERNSSFHNKDDSLNIVGYAYKLWYEERASDLIDPTMKETCSIPEVLRCIQVALLCVQDLAYDRPEIPSVIKMITNDNPSMPAPRRPTFTLQGYSSETSAMKSSDELMTACDVTITRLQGSAPCKYTNLQWKIHIMQFCGRYLYREGCVIQLVGVKRILGQPWFYYTCIEGKSFDFLSISFDHPGDTFLPGMHLGINMKTGARQICTSWRSPDVDPAPGFYCNTSQNYCTYTAFNDSLERFVLHWNGTDSIYMYNSDSASKDNGWLNFWQQPLKQCEIYGSCGPNGVCRNNGKFASCSCLAGYTPKSSHDWKAGKWSNGCVRLAALNCHDNRKIGYKRLPGMKLPDHTVWVPSILDPDSCQSYCSSNCSCNAYRYVGTIGCMTWSGDLLDLYQFNNGGYDFYV</sequence>
<evidence type="ECO:0000256" key="20">
    <source>
        <dbReference type="PROSITE-ProRule" id="PRU10141"/>
    </source>
</evidence>
<dbReference type="PROSITE" id="PS50011">
    <property type="entry name" value="PROTEIN_KINASE_DOM"/>
    <property type="match status" value="1"/>
</dbReference>
<dbReference type="GO" id="GO:0004674">
    <property type="term" value="F:protein serine/threonine kinase activity"/>
    <property type="evidence" value="ECO:0007669"/>
    <property type="project" value="UniProtKB-KW"/>
</dbReference>
<evidence type="ECO:0000256" key="5">
    <source>
        <dbReference type="ARBA" id="ARBA00022527"/>
    </source>
</evidence>
<reference evidence="27" key="1">
    <citation type="submission" date="2022-08" db="EMBL/GenBank/DDBJ databases">
        <authorList>
            <person name="Marques A."/>
        </authorList>
    </citation>
    <scope>NUCLEOTIDE SEQUENCE</scope>
    <source>
        <strain evidence="27">RhyPub2mFocal</strain>
        <tissue evidence="27">Leaves</tissue>
    </source>
</reference>
<dbReference type="PROSITE" id="PS00108">
    <property type="entry name" value="PROTEIN_KINASE_ST"/>
    <property type="match status" value="1"/>
</dbReference>
<feature type="chain" id="PRO_5043552343" description="non-specific serine/threonine protein kinase" evidence="22">
    <location>
        <begin position="30"/>
        <end position="1134"/>
    </location>
</feature>
<dbReference type="InterPro" id="IPR000858">
    <property type="entry name" value="S_locus_glycoprot_dom"/>
</dbReference>
<comment type="subcellular location">
    <subcellularLocation>
        <location evidence="1">Cell membrane</location>
    </subcellularLocation>
    <subcellularLocation>
        <location evidence="2">Membrane</location>
        <topology evidence="2">Single-pass type I membrane protein</topology>
    </subcellularLocation>
</comment>
<evidence type="ECO:0000259" key="25">
    <source>
        <dbReference type="PROSITE" id="PS50927"/>
    </source>
</evidence>
<evidence type="ECO:0000259" key="26">
    <source>
        <dbReference type="PROSITE" id="PS50948"/>
    </source>
</evidence>
<comment type="caution">
    <text evidence="27">The sequence shown here is derived from an EMBL/GenBank/DDBJ whole genome shotgun (WGS) entry which is preliminary data.</text>
</comment>
<evidence type="ECO:0000256" key="19">
    <source>
        <dbReference type="PROSITE-ProRule" id="PRU00076"/>
    </source>
</evidence>
<dbReference type="SMART" id="SM00473">
    <property type="entry name" value="PAN_AP"/>
    <property type="match status" value="2"/>
</dbReference>
<evidence type="ECO:0000256" key="7">
    <source>
        <dbReference type="ARBA" id="ARBA00022692"/>
    </source>
</evidence>
<dbReference type="Pfam" id="PF01453">
    <property type="entry name" value="B_lectin"/>
    <property type="match status" value="1"/>
</dbReference>
<keyword evidence="13 21" id="KW-0472">Membrane</keyword>
<feature type="domain" description="Apple" evidence="26">
    <location>
        <begin position="357"/>
        <end position="433"/>
    </location>
</feature>
<keyword evidence="8 22" id="KW-0732">Signal</keyword>
<dbReference type="InterPro" id="IPR008271">
    <property type="entry name" value="Ser/Thr_kinase_AS"/>
</dbReference>
<evidence type="ECO:0000256" key="15">
    <source>
        <dbReference type="ARBA" id="ARBA00023170"/>
    </source>
</evidence>
<evidence type="ECO:0000259" key="24">
    <source>
        <dbReference type="PROSITE" id="PS50026"/>
    </source>
</evidence>
<dbReference type="InterPro" id="IPR000719">
    <property type="entry name" value="Prot_kinase_dom"/>
</dbReference>
<dbReference type="Gene3D" id="1.10.510.10">
    <property type="entry name" value="Transferase(Phosphotransferase) domain 1"/>
    <property type="match status" value="1"/>
</dbReference>
<dbReference type="GO" id="GO:0005524">
    <property type="term" value="F:ATP binding"/>
    <property type="evidence" value="ECO:0007669"/>
    <property type="project" value="UniProtKB-UniRule"/>
</dbReference>
<comment type="caution">
    <text evidence="19">Lacks conserved residue(s) required for the propagation of feature annotation.</text>
</comment>
<comment type="catalytic activity">
    <reaction evidence="18">
        <text>L-seryl-[protein] + ATP = O-phospho-L-seryl-[protein] + ADP + H(+)</text>
        <dbReference type="Rhea" id="RHEA:17989"/>
        <dbReference type="Rhea" id="RHEA-COMP:9863"/>
        <dbReference type="Rhea" id="RHEA-COMP:11604"/>
        <dbReference type="ChEBI" id="CHEBI:15378"/>
        <dbReference type="ChEBI" id="CHEBI:29999"/>
        <dbReference type="ChEBI" id="CHEBI:30616"/>
        <dbReference type="ChEBI" id="CHEBI:83421"/>
        <dbReference type="ChEBI" id="CHEBI:456216"/>
        <dbReference type="EC" id="2.7.11.1"/>
    </reaction>
</comment>
<dbReference type="SUPFAM" id="SSF51110">
    <property type="entry name" value="alpha-D-mannose-specific plant lectins"/>
    <property type="match status" value="1"/>
</dbReference>
<keyword evidence="10 27" id="KW-0418">Kinase</keyword>
<dbReference type="GO" id="GO:0051707">
    <property type="term" value="P:response to other organism"/>
    <property type="evidence" value="ECO:0007669"/>
    <property type="project" value="UniProtKB-ARBA"/>
</dbReference>
<evidence type="ECO:0000313" key="28">
    <source>
        <dbReference type="Proteomes" id="UP001140206"/>
    </source>
</evidence>
<keyword evidence="15" id="KW-0675">Receptor</keyword>
<proteinExistence type="predicted"/>
<evidence type="ECO:0000256" key="2">
    <source>
        <dbReference type="ARBA" id="ARBA00004479"/>
    </source>
</evidence>
<dbReference type="Gene3D" id="3.30.200.20">
    <property type="entry name" value="Phosphorylase Kinase, domain 1"/>
    <property type="match status" value="1"/>
</dbReference>
<dbReference type="Pfam" id="PF00954">
    <property type="entry name" value="S_locus_glycop"/>
    <property type="match status" value="2"/>
</dbReference>
<keyword evidence="28" id="KW-1185">Reference proteome</keyword>
<evidence type="ECO:0000256" key="21">
    <source>
        <dbReference type="SAM" id="Phobius"/>
    </source>
</evidence>
<feature type="binding site" evidence="20">
    <location>
        <position position="562"/>
    </location>
    <ligand>
        <name>ATP</name>
        <dbReference type="ChEBI" id="CHEBI:30616"/>
    </ligand>
</feature>
<dbReference type="Gene3D" id="2.90.10.10">
    <property type="entry name" value="Bulb-type lectin domain"/>
    <property type="match status" value="1"/>
</dbReference>
<evidence type="ECO:0000256" key="14">
    <source>
        <dbReference type="ARBA" id="ARBA00023157"/>
    </source>
</evidence>
<keyword evidence="11 20" id="KW-0067">ATP-binding</keyword>
<evidence type="ECO:0000256" key="18">
    <source>
        <dbReference type="ARBA" id="ARBA00048679"/>
    </source>
</evidence>
<keyword evidence="19" id="KW-0245">EGF-like domain</keyword>
<dbReference type="CDD" id="cd00028">
    <property type="entry name" value="B_lectin"/>
    <property type="match status" value="1"/>
</dbReference>
<feature type="domain" description="Protein kinase" evidence="23">
    <location>
        <begin position="534"/>
        <end position="812"/>
    </location>
</feature>
<dbReference type="InterPro" id="IPR036426">
    <property type="entry name" value="Bulb-type_lectin_dom_sf"/>
</dbReference>
<keyword evidence="12 21" id="KW-1133">Transmembrane helix</keyword>
<dbReference type="EMBL" id="JAMFTS010000004">
    <property type="protein sequence ID" value="KAJ4760862.1"/>
    <property type="molecule type" value="Genomic_DNA"/>
</dbReference>
<dbReference type="SUPFAM" id="SSF56112">
    <property type="entry name" value="Protein kinase-like (PK-like)"/>
    <property type="match status" value="1"/>
</dbReference>
<keyword evidence="5" id="KW-0723">Serine/threonine-protein kinase</keyword>
<keyword evidence="16" id="KW-0325">Glycoprotein</keyword>
<feature type="domain" description="Bulb-type lectin" evidence="25">
    <location>
        <begin position="34"/>
        <end position="160"/>
    </location>
</feature>
<dbReference type="EC" id="2.7.11.1" evidence="3"/>
<protein>
    <recommendedName>
        <fullName evidence="3">non-specific serine/threonine protein kinase</fullName>
        <ecNumber evidence="3">2.7.11.1</ecNumber>
    </recommendedName>
</protein>
<feature type="signal peptide" evidence="22">
    <location>
        <begin position="1"/>
        <end position="29"/>
    </location>
</feature>
<dbReference type="FunFam" id="1.10.510.10:FF:000060">
    <property type="entry name" value="G-type lectin S-receptor-like serine/threonine-protein kinase"/>
    <property type="match status" value="1"/>
</dbReference>
<evidence type="ECO:0000256" key="16">
    <source>
        <dbReference type="ARBA" id="ARBA00023180"/>
    </source>
</evidence>
<evidence type="ECO:0000256" key="6">
    <source>
        <dbReference type="ARBA" id="ARBA00022679"/>
    </source>
</evidence>
<feature type="domain" description="EGF-like" evidence="24">
    <location>
        <begin position="1003"/>
        <end position="1040"/>
    </location>
</feature>
<feature type="domain" description="Apple" evidence="26">
    <location>
        <begin position="1059"/>
        <end position="1134"/>
    </location>
</feature>
<dbReference type="CDD" id="cd00053">
    <property type="entry name" value="EGF"/>
    <property type="match status" value="1"/>
</dbReference>
<name>A0AAV8D3A2_9POAL</name>
<evidence type="ECO:0000259" key="23">
    <source>
        <dbReference type="PROSITE" id="PS50011"/>
    </source>
</evidence>
<evidence type="ECO:0000256" key="11">
    <source>
        <dbReference type="ARBA" id="ARBA00022840"/>
    </source>
</evidence>
<evidence type="ECO:0000256" key="4">
    <source>
        <dbReference type="ARBA" id="ARBA00022475"/>
    </source>
</evidence>
<dbReference type="CDD" id="cd01098">
    <property type="entry name" value="PAN_AP_plant"/>
    <property type="match status" value="2"/>
</dbReference>
<accession>A0AAV8D3A2</accession>
<gene>
    <name evidence="27" type="ORF">LUZ62_071237</name>
</gene>
<evidence type="ECO:0000313" key="27">
    <source>
        <dbReference type="EMBL" id="KAJ4760862.1"/>
    </source>
</evidence>
<keyword evidence="4" id="KW-1003">Cell membrane</keyword>
<evidence type="ECO:0000256" key="10">
    <source>
        <dbReference type="ARBA" id="ARBA00022777"/>
    </source>
</evidence>
<dbReference type="CDD" id="cd14066">
    <property type="entry name" value="STKc_IRAK"/>
    <property type="match status" value="1"/>
</dbReference>
<dbReference type="Pfam" id="PF07714">
    <property type="entry name" value="PK_Tyr_Ser-Thr"/>
    <property type="match status" value="1"/>
</dbReference>
<comment type="catalytic activity">
    <reaction evidence="17">
        <text>L-threonyl-[protein] + ATP = O-phospho-L-threonyl-[protein] + ADP + H(+)</text>
        <dbReference type="Rhea" id="RHEA:46608"/>
        <dbReference type="Rhea" id="RHEA-COMP:11060"/>
        <dbReference type="Rhea" id="RHEA-COMP:11605"/>
        <dbReference type="ChEBI" id="CHEBI:15378"/>
        <dbReference type="ChEBI" id="CHEBI:30013"/>
        <dbReference type="ChEBI" id="CHEBI:30616"/>
        <dbReference type="ChEBI" id="CHEBI:61977"/>
        <dbReference type="ChEBI" id="CHEBI:456216"/>
        <dbReference type="EC" id="2.7.11.1"/>
    </reaction>
</comment>
<organism evidence="27 28">
    <name type="scientific">Rhynchospora pubera</name>
    <dbReference type="NCBI Taxonomy" id="906938"/>
    <lineage>
        <taxon>Eukaryota</taxon>
        <taxon>Viridiplantae</taxon>
        <taxon>Streptophyta</taxon>
        <taxon>Embryophyta</taxon>
        <taxon>Tracheophyta</taxon>
        <taxon>Spermatophyta</taxon>
        <taxon>Magnoliopsida</taxon>
        <taxon>Liliopsida</taxon>
        <taxon>Poales</taxon>
        <taxon>Cyperaceae</taxon>
        <taxon>Cyperoideae</taxon>
        <taxon>Rhynchosporeae</taxon>
        <taxon>Rhynchospora</taxon>
    </lineage>
</organism>
<evidence type="ECO:0000256" key="3">
    <source>
        <dbReference type="ARBA" id="ARBA00012513"/>
    </source>
</evidence>
<feature type="transmembrane region" description="Helical" evidence="21">
    <location>
        <begin position="446"/>
        <end position="469"/>
    </location>
</feature>
<dbReference type="InterPro" id="IPR001245">
    <property type="entry name" value="Ser-Thr/Tyr_kinase_cat_dom"/>
</dbReference>
<dbReference type="InterPro" id="IPR003609">
    <property type="entry name" value="Pan_app"/>
</dbReference>
<keyword evidence="9 20" id="KW-0547">Nucleotide-binding</keyword>
<dbReference type="InterPro" id="IPR000742">
    <property type="entry name" value="EGF"/>
</dbReference>
<dbReference type="AlphaFoldDB" id="A0AAV8D3A2"/>
<evidence type="ECO:0000256" key="17">
    <source>
        <dbReference type="ARBA" id="ARBA00047899"/>
    </source>
</evidence>
<dbReference type="Pfam" id="PF08276">
    <property type="entry name" value="PAN_2"/>
    <property type="match status" value="2"/>
</dbReference>
<evidence type="ECO:0000256" key="22">
    <source>
        <dbReference type="SAM" id="SignalP"/>
    </source>
</evidence>
<dbReference type="SUPFAM" id="SSF57414">
    <property type="entry name" value="Hairpin loop containing domain-like"/>
    <property type="match status" value="2"/>
</dbReference>
<evidence type="ECO:0000256" key="9">
    <source>
        <dbReference type="ARBA" id="ARBA00022741"/>
    </source>
</evidence>
<dbReference type="PROSITE" id="PS50927">
    <property type="entry name" value="BULB_LECTIN"/>
    <property type="match status" value="1"/>
</dbReference>
<dbReference type="PROSITE" id="PS50948">
    <property type="entry name" value="PAN"/>
    <property type="match status" value="2"/>
</dbReference>
<dbReference type="GO" id="GO:0048544">
    <property type="term" value="P:recognition of pollen"/>
    <property type="evidence" value="ECO:0007669"/>
    <property type="project" value="InterPro"/>
</dbReference>
<dbReference type="InterPro" id="IPR001480">
    <property type="entry name" value="Bulb-type_lectin_dom"/>
</dbReference>
<evidence type="ECO:0000256" key="1">
    <source>
        <dbReference type="ARBA" id="ARBA00004236"/>
    </source>
</evidence>
<keyword evidence="7 21" id="KW-0812">Transmembrane</keyword>
<evidence type="ECO:0000256" key="13">
    <source>
        <dbReference type="ARBA" id="ARBA00023136"/>
    </source>
</evidence>
<dbReference type="PANTHER" id="PTHR32444:SF89">
    <property type="entry name" value="S GLYCOPROTEIN"/>
    <property type="match status" value="1"/>
</dbReference>
<dbReference type="FunFam" id="3.30.200.20:FF:000330">
    <property type="entry name" value="G-type lectin S-receptor-like serine/threonine-protein kinase At4g03230"/>
    <property type="match status" value="1"/>
</dbReference>
<dbReference type="InterPro" id="IPR017441">
    <property type="entry name" value="Protein_kinase_ATP_BS"/>
</dbReference>
<dbReference type="SMART" id="SM00108">
    <property type="entry name" value="B_lectin"/>
    <property type="match status" value="1"/>
</dbReference>